<gene>
    <name evidence="2" type="ORF">BJX67DRAFT_52355</name>
</gene>
<organism evidence="2 3">
    <name type="scientific">Aspergillus lucknowensis</name>
    <dbReference type="NCBI Taxonomy" id="176173"/>
    <lineage>
        <taxon>Eukaryota</taxon>
        <taxon>Fungi</taxon>
        <taxon>Dikarya</taxon>
        <taxon>Ascomycota</taxon>
        <taxon>Pezizomycotina</taxon>
        <taxon>Eurotiomycetes</taxon>
        <taxon>Eurotiomycetidae</taxon>
        <taxon>Eurotiales</taxon>
        <taxon>Aspergillaceae</taxon>
        <taxon>Aspergillus</taxon>
        <taxon>Aspergillus subgen. Nidulantes</taxon>
    </lineage>
</organism>
<evidence type="ECO:0000256" key="1">
    <source>
        <dbReference type="SAM" id="MobiDB-lite"/>
    </source>
</evidence>
<comment type="caution">
    <text evidence="2">The sequence shown here is derived from an EMBL/GenBank/DDBJ whole genome shotgun (WGS) entry which is preliminary data.</text>
</comment>
<protein>
    <submittedName>
        <fullName evidence="2">Uncharacterized protein</fullName>
    </submittedName>
</protein>
<keyword evidence="3" id="KW-1185">Reference proteome</keyword>
<dbReference type="Proteomes" id="UP001610432">
    <property type="component" value="Unassembled WGS sequence"/>
</dbReference>
<feature type="compositionally biased region" description="Low complexity" evidence="1">
    <location>
        <begin position="134"/>
        <end position="144"/>
    </location>
</feature>
<name>A0ABR4LUR0_9EURO</name>
<sequence>MLMLRVGARRVVLRGVFVGSQMRSSMIPSSIPSTTQPVAPQPDHTSSATRVILIRESPRPIVLHRHPPANSTPEAPHPAPITPPTSVWLEHFGPKILGSVKNRPSAVAWPSYDELIGAWKAWNPQRLLLAQNRSSPQSGIPSSSYDHPGPRTRRKVALRSAACLSTLVVK</sequence>
<evidence type="ECO:0000313" key="3">
    <source>
        <dbReference type="Proteomes" id="UP001610432"/>
    </source>
</evidence>
<evidence type="ECO:0000313" key="2">
    <source>
        <dbReference type="EMBL" id="KAL2868282.1"/>
    </source>
</evidence>
<proteinExistence type="predicted"/>
<dbReference type="EMBL" id="JBFXLQ010000014">
    <property type="protein sequence ID" value="KAL2868282.1"/>
    <property type="molecule type" value="Genomic_DNA"/>
</dbReference>
<dbReference type="GeneID" id="98150189"/>
<accession>A0ABR4LUR0</accession>
<dbReference type="RefSeq" id="XP_070887261.1">
    <property type="nucleotide sequence ID" value="XM_071035117.1"/>
</dbReference>
<reference evidence="2 3" key="1">
    <citation type="submission" date="2024-07" db="EMBL/GenBank/DDBJ databases">
        <title>Section-level genome sequencing and comparative genomics of Aspergillus sections Usti and Cavernicolus.</title>
        <authorList>
            <consortium name="Lawrence Berkeley National Laboratory"/>
            <person name="Nybo J.L."/>
            <person name="Vesth T.C."/>
            <person name="Theobald S."/>
            <person name="Frisvad J.C."/>
            <person name="Larsen T.O."/>
            <person name="Kjaerboelling I."/>
            <person name="Rothschild-Mancinelli K."/>
            <person name="Lyhne E.K."/>
            <person name="Kogle M.E."/>
            <person name="Barry K."/>
            <person name="Clum A."/>
            <person name="Na H."/>
            <person name="Ledsgaard L."/>
            <person name="Lin J."/>
            <person name="Lipzen A."/>
            <person name="Kuo A."/>
            <person name="Riley R."/>
            <person name="Mondo S."/>
            <person name="Labutti K."/>
            <person name="Haridas S."/>
            <person name="Pangalinan J."/>
            <person name="Salamov A.A."/>
            <person name="Simmons B.A."/>
            <person name="Magnuson J.K."/>
            <person name="Chen J."/>
            <person name="Drula E."/>
            <person name="Henrissat B."/>
            <person name="Wiebenga A."/>
            <person name="Lubbers R.J."/>
            <person name="Gomes A.C."/>
            <person name="Macurrencykelacurrency M.R."/>
            <person name="Stajich J."/>
            <person name="Grigoriev I.V."/>
            <person name="Mortensen U.H."/>
            <person name="De Vries R.P."/>
            <person name="Baker S.E."/>
            <person name="Andersen M.R."/>
        </authorList>
    </citation>
    <scope>NUCLEOTIDE SEQUENCE [LARGE SCALE GENOMIC DNA]</scope>
    <source>
        <strain evidence="2 3">CBS 449.75</strain>
    </source>
</reference>
<feature type="region of interest" description="Disordered" evidence="1">
    <location>
        <begin position="132"/>
        <end position="154"/>
    </location>
</feature>